<evidence type="ECO:0000313" key="3">
    <source>
        <dbReference type="EMBL" id="PTQ58441.1"/>
    </source>
</evidence>
<feature type="domain" description="Fumarylacetoacetase-like C-terminal" evidence="1">
    <location>
        <begin position="86"/>
        <end position="307"/>
    </location>
</feature>
<feature type="domain" description="Fumarylacetoacetase N-terminal" evidence="2">
    <location>
        <begin position="1"/>
        <end position="78"/>
    </location>
</feature>
<dbReference type="Pfam" id="PF18288">
    <property type="entry name" value="FAA_hydro_N_2"/>
    <property type="match status" value="1"/>
</dbReference>
<protein>
    <submittedName>
        <fullName evidence="3">Fumarylacetoacetate (FAA) hydrolase</fullName>
    </submittedName>
</protein>
<comment type="caution">
    <text evidence="3">The sequence shown here is derived from an EMBL/GenBank/DDBJ whole genome shotgun (WGS) entry which is preliminary data.</text>
</comment>
<keyword evidence="4" id="KW-1185">Reference proteome</keyword>
<sequence length="329" mass="35453">MKLATLKDGSPDGRLHVVSRDLTHTVAATAITPTMQTAIEQWDLVAGALEDLYDALNAGNARDAAALDTCRLAAPLPRAWQWLDASAFHSHGDLLEKVFGLDPPPEKRTVPLMYQGAGDDLLGACDDVPLPSEEDGMDFEAELVAILDRVPMGTTVAQADRHIRLLTMANDTSLRALAAKDLRTGFGFLQSKGATTFGPVAVTPDELGDAWRDGRVHLPLHIHWNDAAFGHPDCGAMGFSFGELISHAARTRNLTAGTLIGTGTISNANFREVGSACIAERRAIELVDEGAPRTPYLKFGDRVRIEMVDTAGRSIFGAIDQTYVRADIR</sequence>
<dbReference type="InterPro" id="IPR041072">
    <property type="entry name" value="FAA_hydro_N"/>
</dbReference>
<organism evidence="3 4">
    <name type="scientific">Sphingomonas aurantiaca</name>
    <dbReference type="NCBI Taxonomy" id="185949"/>
    <lineage>
        <taxon>Bacteria</taxon>
        <taxon>Pseudomonadati</taxon>
        <taxon>Pseudomonadota</taxon>
        <taxon>Alphaproteobacteria</taxon>
        <taxon>Sphingomonadales</taxon>
        <taxon>Sphingomonadaceae</taxon>
        <taxon>Sphingomonas</taxon>
    </lineage>
</organism>
<dbReference type="RefSeq" id="WP_107959667.1">
    <property type="nucleotide sequence ID" value="NZ_QAOG01000008.1"/>
</dbReference>
<evidence type="ECO:0000313" key="4">
    <source>
        <dbReference type="Proteomes" id="UP000244189"/>
    </source>
</evidence>
<dbReference type="Gene3D" id="3.90.850.10">
    <property type="entry name" value="Fumarylacetoacetase-like, C-terminal domain"/>
    <property type="match status" value="1"/>
</dbReference>
<evidence type="ECO:0000259" key="1">
    <source>
        <dbReference type="Pfam" id="PF01557"/>
    </source>
</evidence>
<dbReference type="InterPro" id="IPR011234">
    <property type="entry name" value="Fumarylacetoacetase-like_C"/>
</dbReference>
<dbReference type="GO" id="GO:0016787">
    <property type="term" value="F:hydrolase activity"/>
    <property type="evidence" value="ECO:0007669"/>
    <property type="project" value="UniProtKB-KW"/>
</dbReference>
<name>A0A2T5GGI2_9SPHN</name>
<proteinExistence type="predicted"/>
<gene>
    <name evidence="3" type="ORF">C8J26_3742</name>
</gene>
<reference evidence="3 4" key="1">
    <citation type="submission" date="2018-04" db="EMBL/GenBank/DDBJ databases">
        <title>Genomic Encyclopedia of Type Strains, Phase III (KMG-III): the genomes of soil and plant-associated and newly described type strains.</title>
        <authorList>
            <person name="Whitman W."/>
        </authorList>
    </citation>
    <scope>NUCLEOTIDE SEQUENCE [LARGE SCALE GENOMIC DNA]</scope>
    <source>
        <strain evidence="3 4">MA101b</strain>
    </source>
</reference>
<dbReference type="Pfam" id="PF01557">
    <property type="entry name" value="FAA_hydrolase"/>
    <property type="match status" value="1"/>
</dbReference>
<evidence type="ECO:0000259" key="2">
    <source>
        <dbReference type="Pfam" id="PF18288"/>
    </source>
</evidence>
<dbReference type="EMBL" id="QAOG01000008">
    <property type="protein sequence ID" value="PTQ58441.1"/>
    <property type="molecule type" value="Genomic_DNA"/>
</dbReference>
<dbReference type="InterPro" id="IPR036663">
    <property type="entry name" value="Fumarylacetoacetase_C_sf"/>
</dbReference>
<dbReference type="Proteomes" id="UP000244189">
    <property type="component" value="Unassembled WGS sequence"/>
</dbReference>
<accession>A0A2T5GGI2</accession>
<dbReference type="AlphaFoldDB" id="A0A2T5GGI2"/>
<keyword evidence="3" id="KW-0378">Hydrolase</keyword>
<dbReference type="PANTHER" id="PTHR43211">
    <property type="entry name" value="FUMARYLACETOACETATE HYDROLASE"/>
    <property type="match status" value="1"/>
</dbReference>
<dbReference type="PANTHER" id="PTHR43211:SF1">
    <property type="entry name" value="BLL6422 PROTEIN"/>
    <property type="match status" value="1"/>
</dbReference>
<dbReference type="SUPFAM" id="SSF56529">
    <property type="entry name" value="FAH"/>
    <property type="match status" value="1"/>
</dbReference>